<dbReference type="EMBL" id="BNEE01000004">
    <property type="protein sequence ID" value="GHI84132.1"/>
    <property type="molecule type" value="Genomic_DNA"/>
</dbReference>
<dbReference type="Proteomes" id="UP000600026">
    <property type="component" value="Unassembled WGS sequence"/>
</dbReference>
<proteinExistence type="predicted"/>
<comment type="caution">
    <text evidence="3">The sequence shown here is derived from an EMBL/GenBank/DDBJ whole genome shotgun (WGS) entry which is preliminary data.</text>
</comment>
<organism evidence="3 4">
    <name type="scientific">Streptomyces xanthophaeus</name>
    <dbReference type="NCBI Taxonomy" id="67385"/>
    <lineage>
        <taxon>Bacteria</taxon>
        <taxon>Bacillati</taxon>
        <taxon>Actinomycetota</taxon>
        <taxon>Actinomycetes</taxon>
        <taxon>Kitasatosporales</taxon>
        <taxon>Streptomycetaceae</taxon>
        <taxon>Streptomyces</taxon>
    </lineage>
</organism>
<dbReference type="AlphaFoldDB" id="A0A919GTI8"/>
<gene>
    <name evidence="3" type="ORF">Sxan_14960</name>
</gene>
<protein>
    <recommendedName>
        <fullName evidence="2">HTH cro/C1-type domain-containing protein</fullName>
    </recommendedName>
</protein>
<dbReference type="PROSITE" id="PS50943">
    <property type="entry name" value="HTH_CROC1"/>
    <property type="match status" value="1"/>
</dbReference>
<evidence type="ECO:0000313" key="3">
    <source>
        <dbReference type="EMBL" id="GHI84132.1"/>
    </source>
</evidence>
<dbReference type="InterPro" id="IPR001387">
    <property type="entry name" value="Cro/C1-type_HTH"/>
</dbReference>
<dbReference type="SMART" id="SM00530">
    <property type="entry name" value="HTH_XRE"/>
    <property type="match status" value="1"/>
</dbReference>
<sequence>MAKRQINLERARRLRDARETHGMTRAAVCEATGIPPATLRAAENGTRVPTAIKQLVEFYGAESFTYPAEYVPLERTPRSPTYRAGPPHPGGRPRMPLPEGLDGGQAGEFTAPQGDPRPVSYSQHQYPGAAAAAARNRELHRTYERRVGALGGYPQTGPLA</sequence>
<dbReference type="InterPro" id="IPR010982">
    <property type="entry name" value="Lambda_DNA-bd_dom_sf"/>
</dbReference>
<accession>A0A919GTI8</accession>
<feature type="domain" description="HTH cro/C1-type" evidence="2">
    <location>
        <begin position="14"/>
        <end position="67"/>
    </location>
</feature>
<dbReference type="Pfam" id="PF13560">
    <property type="entry name" value="HTH_31"/>
    <property type="match status" value="1"/>
</dbReference>
<name>A0A919GTI8_9ACTN</name>
<dbReference type="CDD" id="cd00093">
    <property type="entry name" value="HTH_XRE"/>
    <property type="match status" value="1"/>
</dbReference>
<reference evidence="3" key="1">
    <citation type="submission" date="2020-09" db="EMBL/GenBank/DDBJ databases">
        <title>Whole genome shotgun sequence of Streptomyces xanthophaeus NBRC 12829.</title>
        <authorList>
            <person name="Komaki H."/>
            <person name="Tamura T."/>
        </authorList>
    </citation>
    <scope>NUCLEOTIDE SEQUENCE</scope>
    <source>
        <strain evidence="3">NBRC 12829</strain>
    </source>
</reference>
<feature type="region of interest" description="Disordered" evidence="1">
    <location>
        <begin position="75"/>
        <end position="136"/>
    </location>
</feature>
<dbReference type="RefSeq" id="WP_078904644.1">
    <property type="nucleotide sequence ID" value="NZ_BNEE01000004.1"/>
</dbReference>
<evidence type="ECO:0000256" key="1">
    <source>
        <dbReference type="SAM" id="MobiDB-lite"/>
    </source>
</evidence>
<dbReference type="Gene3D" id="1.10.260.40">
    <property type="entry name" value="lambda repressor-like DNA-binding domains"/>
    <property type="match status" value="1"/>
</dbReference>
<evidence type="ECO:0000259" key="2">
    <source>
        <dbReference type="PROSITE" id="PS50943"/>
    </source>
</evidence>
<evidence type="ECO:0000313" key="4">
    <source>
        <dbReference type="Proteomes" id="UP000600026"/>
    </source>
</evidence>
<dbReference type="SUPFAM" id="SSF47413">
    <property type="entry name" value="lambda repressor-like DNA-binding domains"/>
    <property type="match status" value="1"/>
</dbReference>
<keyword evidence="4" id="KW-1185">Reference proteome</keyword>
<dbReference type="GO" id="GO:0003677">
    <property type="term" value="F:DNA binding"/>
    <property type="evidence" value="ECO:0007669"/>
    <property type="project" value="InterPro"/>
</dbReference>